<accession>A0A397S8D0</accession>
<feature type="transmembrane region" description="Helical" evidence="1">
    <location>
        <begin position="767"/>
        <end position="786"/>
    </location>
</feature>
<keyword evidence="1" id="KW-0472">Membrane</keyword>
<organism evidence="2 3">
    <name type="scientific">Glomus cerebriforme</name>
    <dbReference type="NCBI Taxonomy" id="658196"/>
    <lineage>
        <taxon>Eukaryota</taxon>
        <taxon>Fungi</taxon>
        <taxon>Fungi incertae sedis</taxon>
        <taxon>Mucoromycota</taxon>
        <taxon>Glomeromycotina</taxon>
        <taxon>Glomeromycetes</taxon>
        <taxon>Glomerales</taxon>
        <taxon>Glomeraceae</taxon>
        <taxon>Glomus</taxon>
    </lineage>
</organism>
<keyword evidence="1" id="KW-0812">Transmembrane</keyword>
<feature type="transmembrane region" description="Helical" evidence="1">
    <location>
        <begin position="728"/>
        <end position="747"/>
    </location>
</feature>
<feature type="transmembrane region" description="Helical" evidence="1">
    <location>
        <begin position="686"/>
        <end position="708"/>
    </location>
</feature>
<evidence type="ECO:0000256" key="1">
    <source>
        <dbReference type="SAM" id="Phobius"/>
    </source>
</evidence>
<feature type="transmembrane region" description="Helical" evidence="1">
    <location>
        <begin position="657"/>
        <end position="680"/>
    </location>
</feature>
<gene>
    <name evidence="2" type="ORF">C1645_837559</name>
</gene>
<sequence length="798" mass="91232">MTIPINETCIEPRIDLRILYPNGTIEAAKVDYPIPESNFCIGSDGFYIFQIKRNFPDHLLVLYVNSTDIASASYYALLVTQTGKFVSNTYLAPVPVINGNLYPYGIITSYTNDEYGFLFTNYETETVIMWSYFNKLDDGKIIKISHGQYRHVQSPFEPYLVFPGIEGNFIFITTNSIVNDTKRVESNNPFEITFKISVSFFKPIINVIDGPFIIYQSTIPHLKVDGLICNSAPSNMISFCILRINSIKTNKKLKKYLLKISFLNSGSVFSIEKFSNIKFDDGVVKLQITYLHNGNFLLTQLKNATDIRENKIQGIILDYDGKFCTDWNLPPDLIVSDLYIIGDFGNGTIFLVSQEDDFSWKILSSNITELISNDLYDNPNINSSYPTIDSKIPLLTTKINITYNIPITISKNNISIYQNESGIPILRQSIPVNPSEIFSISNDSKTLNINVLESTFNQPNANYYIVIEDNAVKDRISNQPIVGVEKNFWRFKTGSINNDIFADDTFGLFSLTSEGTNYYNYLSKNDQSEFSSQLRIDLANAIPIDIKRLDNIQYYNFDKDKIILTLLIKSTTNANEINVYRVIKDLDILIRKKEITSISWFNTTNLIDSNFGFQQTRNYFIDPDFKFYFIGIIFGTMILGSFYYYAKKKHPEGKNIVILKFSLFLLDFVIDIAFILNNTIKVHELFIPSIIFCVIPIAINTIMSMIIILQEITKSKDFYKWFKNNTNIAAIFTILAGIDIEVLNVLSSQVAGIMLFNAPFSEKPQSYIFWGSLIGLFIKDIPQFIIKVSNSLKIIYTY</sequence>
<dbReference type="STRING" id="658196.A0A397S8D0"/>
<comment type="caution">
    <text evidence="2">The sequence shown here is derived from an EMBL/GenBank/DDBJ whole genome shotgun (WGS) entry which is preliminary data.</text>
</comment>
<evidence type="ECO:0000313" key="3">
    <source>
        <dbReference type="Proteomes" id="UP000265703"/>
    </source>
</evidence>
<dbReference type="OrthoDB" id="2323213at2759"/>
<keyword evidence="3" id="KW-1185">Reference proteome</keyword>
<evidence type="ECO:0000313" key="2">
    <source>
        <dbReference type="EMBL" id="RIA81069.1"/>
    </source>
</evidence>
<name>A0A397S8D0_9GLOM</name>
<reference evidence="2 3" key="1">
    <citation type="submission" date="2018-06" db="EMBL/GenBank/DDBJ databases">
        <title>Comparative genomics reveals the genomic features of Rhizophagus irregularis, R. cerebriforme, R. diaphanum and Gigaspora rosea, and their symbiotic lifestyle signature.</title>
        <authorList>
            <person name="Morin E."/>
            <person name="San Clemente H."/>
            <person name="Chen E.C.H."/>
            <person name="De La Providencia I."/>
            <person name="Hainaut M."/>
            <person name="Kuo A."/>
            <person name="Kohler A."/>
            <person name="Murat C."/>
            <person name="Tang N."/>
            <person name="Roy S."/>
            <person name="Loubradou J."/>
            <person name="Henrissat B."/>
            <person name="Grigoriev I.V."/>
            <person name="Corradi N."/>
            <person name="Roux C."/>
            <person name="Martin F.M."/>
        </authorList>
    </citation>
    <scope>NUCLEOTIDE SEQUENCE [LARGE SCALE GENOMIC DNA]</scope>
    <source>
        <strain evidence="2 3">DAOM 227022</strain>
    </source>
</reference>
<dbReference type="AlphaFoldDB" id="A0A397S8D0"/>
<dbReference type="EMBL" id="QKYT01000850">
    <property type="protein sequence ID" value="RIA81069.1"/>
    <property type="molecule type" value="Genomic_DNA"/>
</dbReference>
<dbReference type="Proteomes" id="UP000265703">
    <property type="component" value="Unassembled WGS sequence"/>
</dbReference>
<keyword evidence="1" id="KW-1133">Transmembrane helix</keyword>
<feature type="transmembrane region" description="Helical" evidence="1">
    <location>
        <begin position="627"/>
        <end position="645"/>
    </location>
</feature>
<proteinExistence type="predicted"/>
<protein>
    <submittedName>
        <fullName evidence="2">Uncharacterized protein</fullName>
    </submittedName>
</protein>